<dbReference type="EMBL" id="NIVC01000694">
    <property type="protein sequence ID" value="PAA78324.1"/>
    <property type="molecule type" value="Genomic_DNA"/>
</dbReference>
<gene>
    <name evidence="2" type="ORF">BOX15_Mlig028092g1</name>
</gene>
<accession>A0A267FYN5</accession>
<keyword evidence="1" id="KW-0812">Transmembrane</keyword>
<reference evidence="2 3" key="1">
    <citation type="submission" date="2017-06" db="EMBL/GenBank/DDBJ databases">
        <title>A platform for efficient transgenesis in Macrostomum lignano, a flatworm model organism for stem cell research.</title>
        <authorList>
            <person name="Berezikov E."/>
        </authorList>
    </citation>
    <scope>NUCLEOTIDE SEQUENCE [LARGE SCALE GENOMIC DNA]</scope>
    <source>
        <strain evidence="2">DV1</strain>
        <tissue evidence="2">Whole organism</tissue>
    </source>
</reference>
<feature type="transmembrane region" description="Helical" evidence="1">
    <location>
        <begin position="215"/>
        <end position="235"/>
    </location>
</feature>
<keyword evidence="1" id="KW-0472">Membrane</keyword>
<name>A0A267FYN5_9PLAT</name>
<comment type="caution">
    <text evidence="2">The sequence shown here is derived from an EMBL/GenBank/DDBJ whole genome shotgun (WGS) entry which is preliminary data.</text>
</comment>
<evidence type="ECO:0000256" key="1">
    <source>
        <dbReference type="SAM" id="Phobius"/>
    </source>
</evidence>
<evidence type="ECO:0000313" key="2">
    <source>
        <dbReference type="EMBL" id="PAA78324.1"/>
    </source>
</evidence>
<keyword evidence="3" id="KW-1185">Reference proteome</keyword>
<dbReference type="AlphaFoldDB" id="A0A267FYN5"/>
<dbReference type="Proteomes" id="UP000215902">
    <property type="component" value="Unassembled WGS sequence"/>
</dbReference>
<proteinExistence type="predicted"/>
<organism evidence="2 3">
    <name type="scientific">Macrostomum lignano</name>
    <dbReference type="NCBI Taxonomy" id="282301"/>
    <lineage>
        <taxon>Eukaryota</taxon>
        <taxon>Metazoa</taxon>
        <taxon>Spiralia</taxon>
        <taxon>Lophotrochozoa</taxon>
        <taxon>Platyhelminthes</taxon>
        <taxon>Rhabditophora</taxon>
        <taxon>Macrostomorpha</taxon>
        <taxon>Macrostomida</taxon>
        <taxon>Macrostomidae</taxon>
        <taxon>Macrostomum</taxon>
    </lineage>
</organism>
<feature type="transmembrane region" description="Helical" evidence="1">
    <location>
        <begin position="190"/>
        <end position="209"/>
    </location>
</feature>
<evidence type="ECO:0000313" key="3">
    <source>
        <dbReference type="Proteomes" id="UP000215902"/>
    </source>
</evidence>
<sequence>QSQSNCINLNRTGFAMTEKLAAVGKVMSHIDSAVKTMKRMRDSDGELFRVIELTKKSANDVEKLDLPDKPQLKELKPQLEELKESLKKVQDSESKLEVWLENFEKEIIEFEKFVETNIVGNRIPQNTMTMKEFCRKLIKTDEMATYFYKAFERFISHLSNSQQVARNLTDTLQKKAEEAERKAGSATIRGAVGTAGLVIGGAGLLALGISTGGAAWIALGAIAGVAGGVVAGVVGRKTVIDVKAMRDLAEGICDSSKKLQVIAKDLKSSSDRAGVIQLDESATEALKTLLEFVKRDLEKDGVIAARDARIAELEKRLKLLGHV</sequence>
<keyword evidence="1" id="KW-1133">Transmembrane helix</keyword>
<feature type="non-terminal residue" evidence="2">
    <location>
        <position position="1"/>
    </location>
</feature>
<protein>
    <submittedName>
        <fullName evidence="2">Uncharacterized protein</fullName>
    </submittedName>
</protein>